<dbReference type="PROSITE" id="PS50004">
    <property type="entry name" value="C2"/>
    <property type="match status" value="1"/>
</dbReference>
<comment type="caution">
    <text evidence="3">The sequence shown here is derived from an EMBL/GenBank/DDBJ whole genome shotgun (WGS) entry which is preliminary data.</text>
</comment>
<dbReference type="EMBL" id="JALJOU010000028">
    <property type="protein sequence ID" value="KAK9835411.1"/>
    <property type="molecule type" value="Genomic_DNA"/>
</dbReference>
<dbReference type="SUPFAM" id="SSF75304">
    <property type="entry name" value="Amidase signature (AS) enzymes"/>
    <property type="match status" value="1"/>
</dbReference>
<dbReference type="PANTHER" id="PTHR11895">
    <property type="entry name" value="TRANSAMIDASE"/>
    <property type="match status" value="1"/>
</dbReference>
<reference evidence="3 4" key="1">
    <citation type="journal article" date="2024" name="Nat. Commun.">
        <title>Phylogenomics reveals the evolutionary origins of lichenization in chlorophyte algae.</title>
        <authorList>
            <person name="Puginier C."/>
            <person name="Libourel C."/>
            <person name="Otte J."/>
            <person name="Skaloud P."/>
            <person name="Haon M."/>
            <person name="Grisel S."/>
            <person name="Petersen M."/>
            <person name="Berrin J.G."/>
            <person name="Delaux P.M."/>
            <person name="Dal Grande F."/>
            <person name="Keller J."/>
        </authorList>
    </citation>
    <scope>NUCLEOTIDE SEQUENCE [LARGE SCALE GENOMIC DNA]</scope>
    <source>
        <strain evidence="3 4">SAG 245.80</strain>
    </source>
</reference>
<sequence>MCLSSLVDAYASGAATPSSVMKALYPALAAEKAMFITLAPLADLLERCRELETVPTSARKRLWAVPFAVKDNIDVAGFPTTAACPSFQYMPACSAPVVQALLDAGGVMVGKTNMDQFAAGLVGTRSPYGTPRNPFDDRFLPGGSSSGSGAAVGAGLVCFALGTDTAGSGRVPAHFCGCVGIKPTVGRTSTEGVVPACRSLDCVSVFARSVPDAAVVVRIMQGAGELLADPTWRTPPAPCSTDLLRNFPHALCNIPGRSYQAPSTPTTPPANGSFVTAADGAAEPVEAAFRFAVPGPDHIDFSGPGGDSFVQGYKALFEEAAGRLEALGGQRVPINFAPMAEVARLLYESAFVAERYSGIRSFLEKPFGKMPTPEQIMADGRMERVTAAILSGAPRFSAADVYDGLARLAELAARARTEFTRVDFLLVPSALHHYLISEVEAEEKVSPEASWPKNAKLGRFTNFVNLLDLAAVAVPSGVLHCRANALATGAAAERERRLAESGNPTPSLPFGVTLIGAAWRDEALWAVAAELHSASGLGCGPEGHGVKPYRIRAHNIHPGTTAHISGKSHPYVTFAVNGKEESTSVLDSEASAHAVWRDTVTLNLDSTAGELKVTVYNKRKLIHDHEIGSSHIDLKHLTTSPGAEVRMVLMGKGQQQGEISFTPELKLAGGSSATTAQHATPAVAAGGLAAGGGAAVGHANHGDTNPAAEHGELSLKANHGKGLGGSSVLAADKAAVSSSAAEPASKGGYASHVAAPGVEAPSGPPAGHGEFVNHDKPSGATAGFGGGGAATFDNRGVPTGKAHPDNQPKPASPSLYPTSGSSVSDPATDLTNPTGDWTTAPHSGAGTGAGLATGAGVGAGLGAMAGAHKDGASAATGTKQPQGGSMLDKAKETATGAAASVQQGATNLKERAFGTSAPAEGGAPAQSGSMLDKAKETAAGAAASVQQGATNLKERAFGTSAPAQQGTATTGSFAPASGTTHVGAPLSTSEAEHADAPLTGSTEHKEFASALDPVAGGAPAAGEGEQSSLLGRAQAVASSAVGAVTGAPRAAYNTATGATQAVYQRVTGSSPTASPGAGGETVTKTEHTTETEGVGAKPTLTERAKGLTATAIDTTTHLLDQAKIHVTGHGTGEPVEAPKTMTSTAMAYTAKAIDLTTSVLDTAKGKIVGSASPTAATADIKPTSHVLPEQ</sequence>
<feature type="region of interest" description="Disordered" evidence="1">
    <location>
        <begin position="1067"/>
        <end position="1093"/>
    </location>
</feature>
<evidence type="ECO:0000313" key="3">
    <source>
        <dbReference type="EMBL" id="KAK9835411.1"/>
    </source>
</evidence>
<dbReference type="PANTHER" id="PTHR11895:SF169">
    <property type="entry name" value="GLUTAMYL-TRNA(GLN) AMIDOTRANSFERASE"/>
    <property type="match status" value="1"/>
</dbReference>
<dbReference type="Gene3D" id="2.60.40.150">
    <property type="entry name" value="C2 domain"/>
    <property type="match status" value="1"/>
</dbReference>
<dbReference type="Pfam" id="PF00168">
    <property type="entry name" value="C2"/>
    <property type="match status" value="1"/>
</dbReference>
<dbReference type="InterPro" id="IPR000120">
    <property type="entry name" value="Amidase"/>
</dbReference>
<feature type="region of interest" description="Disordered" evidence="1">
    <location>
        <begin position="960"/>
        <end position="998"/>
    </location>
</feature>
<dbReference type="Gene3D" id="1.20.58.1700">
    <property type="match status" value="1"/>
</dbReference>
<evidence type="ECO:0000313" key="4">
    <source>
        <dbReference type="Proteomes" id="UP001445335"/>
    </source>
</evidence>
<proteinExistence type="predicted"/>
<organism evidence="3 4">
    <name type="scientific">Elliptochloris bilobata</name>
    <dbReference type="NCBI Taxonomy" id="381761"/>
    <lineage>
        <taxon>Eukaryota</taxon>
        <taxon>Viridiplantae</taxon>
        <taxon>Chlorophyta</taxon>
        <taxon>core chlorophytes</taxon>
        <taxon>Trebouxiophyceae</taxon>
        <taxon>Trebouxiophyceae incertae sedis</taxon>
        <taxon>Elliptochloris clade</taxon>
        <taxon>Elliptochloris</taxon>
    </lineage>
</organism>
<feature type="region of interest" description="Disordered" evidence="1">
    <location>
        <begin position="915"/>
        <end position="934"/>
    </location>
</feature>
<dbReference type="Proteomes" id="UP001445335">
    <property type="component" value="Unassembled WGS sequence"/>
</dbReference>
<dbReference type="AlphaFoldDB" id="A0AAW1RNU0"/>
<dbReference type="InterPro" id="IPR035892">
    <property type="entry name" value="C2_domain_sf"/>
</dbReference>
<feature type="region of interest" description="Disordered" evidence="1">
    <location>
        <begin position="742"/>
        <end position="845"/>
    </location>
</feature>
<keyword evidence="4" id="KW-1185">Reference proteome</keyword>
<dbReference type="InterPro" id="IPR000008">
    <property type="entry name" value="C2_dom"/>
</dbReference>
<feature type="compositionally biased region" description="Polar residues" evidence="1">
    <location>
        <begin position="815"/>
        <end position="841"/>
    </location>
</feature>
<accession>A0AAW1RNU0</accession>
<dbReference type="CDD" id="cd00030">
    <property type="entry name" value="C2"/>
    <property type="match status" value="1"/>
</dbReference>
<name>A0AAW1RNU0_9CHLO</name>
<dbReference type="SUPFAM" id="SSF49562">
    <property type="entry name" value="C2 domain (Calcium/lipid-binding domain, CaLB)"/>
    <property type="match status" value="1"/>
</dbReference>
<evidence type="ECO:0000256" key="1">
    <source>
        <dbReference type="SAM" id="MobiDB-lite"/>
    </source>
</evidence>
<evidence type="ECO:0000259" key="2">
    <source>
        <dbReference type="PROSITE" id="PS50004"/>
    </source>
</evidence>
<feature type="compositionally biased region" description="Polar residues" evidence="1">
    <location>
        <begin position="961"/>
        <end position="980"/>
    </location>
</feature>
<dbReference type="Pfam" id="PF01425">
    <property type="entry name" value="Amidase"/>
    <property type="match status" value="2"/>
</dbReference>
<feature type="region of interest" description="Disordered" evidence="1">
    <location>
        <begin position="869"/>
        <end position="902"/>
    </location>
</feature>
<dbReference type="InterPro" id="IPR023631">
    <property type="entry name" value="Amidase_dom"/>
</dbReference>
<feature type="domain" description="C2" evidence="2">
    <location>
        <begin position="527"/>
        <end position="647"/>
    </location>
</feature>
<protein>
    <recommendedName>
        <fullName evidence="2">C2 domain-containing protein</fullName>
    </recommendedName>
</protein>
<gene>
    <name evidence="3" type="ORF">WJX81_007895</name>
</gene>
<dbReference type="Gene3D" id="3.90.1300.10">
    <property type="entry name" value="Amidase signature (AS) domain"/>
    <property type="match status" value="1"/>
</dbReference>
<dbReference type="GO" id="GO:0003824">
    <property type="term" value="F:catalytic activity"/>
    <property type="evidence" value="ECO:0007669"/>
    <property type="project" value="InterPro"/>
</dbReference>
<dbReference type="InterPro" id="IPR036928">
    <property type="entry name" value="AS_sf"/>
</dbReference>